<dbReference type="GO" id="GO:0007169">
    <property type="term" value="P:cell surface receptor protein tyrosine kinase signaling pathway"/>
    <property type="evidence" value="ECO:0007669"/>
    <property type="project" value="TreeGrafter"/>
</dbReference>
<dbReference type="SUPFAM" id="SSF50729">
    <property type="entry name" value="PH domain-like"/>
    <property type="match status" value="2"/>
</dbReference>
<comment type="caution">
    <text evidence="3">The sequence shown here is derived from an EMBL/GenBank/DDBJ whole genome shotgun (WGS) entry which is preliminary data.</text>
</comment>
<dbReference type="SMART" id="SM00233">
    <property type="entry name" value="PH"/>
    <property type="match status" value="1"/>
</dbReference>
<dbReference type="InterPro" id="IPR011993">
    <property type="entry name" value="PH-like_dom_sf"/>
</dbReference>
<feature type="region of interest" description="Disordered" evidence="1">
    <location>
        <begin position="484"/>
        <end position="529"/>
    </location>
</feature>
<accession>A0AAV3XTK0</accession>
<dbReference type="Pfam" id="PF02174">
    <property type="entry name" value="IRS"/>
    <property type="match status" value="1"/>
</dbReference>
<reference evidence="3 4" key="1">
    <citation type="journal article" date="2021" name="Elife">
        <title>Chloroplast acquisition without the gene transfer in kleptoplastic sea slugs, Plakobranchus ocellatus.</title>
        <authorList>
            <person name="Maeda T."/>
            <person name="Takahashi S."/>
            <person name="Yoshida T."/>
            <person name="Shimamura S."/>
            <person name="Takaki Y."/>
            <person name="Nagai Y."/>
            <person name="Toyoda A."/>
            <person name="Suzuki Y."/>
            <person name="Arimoto A."/>
            <person name="Ishii H."/>
            <person name="Satoh N."/>
            <person name="Nishiyama T."/>
            <person name="Hasebe M."/>
            <person name="Maruyama T."/>
            <person name="Minagawa J."/>
            <person name="Obokata J."/>
            <person name="Shigenobu S."/>
        </authorList>
    </citation>
    <scope>NUCLEOTIDE SEQUENCE [LARGE SCALE GENOMIC DNA]</scope>
</reference>
<dbReference type="Gene3D" id="2.30.29.30">
    <property type="entry name" value="Pleckstrin-homology domain (PH domain)/Phosphotyrosine-binding domain (PTB)"/>
    <property type="match status" value="2"/>
</dbReference>
<dbReference type="SMART" id="SM01244">
    <property type="entry name" value="IRS"/>
    <property type="match status" value="1"/>
</dbReference>
<feature type="compositionally biased region" description="Basic and acidic residues" evidence="1">
    <location>
        <begin position="319"/>
        <end position="332"/>
    </location>
</feature>
<evidence type="ECO:0000259" key="2">
    <source>
        <dbReference type="PROSITE" id="PS50003"/>
    </source>
</evidence>
<feature type="region of interest" description="Disordered" evidence="1">
    <location>
        <begin position="308"/>
        <end position="423"/>
    </location>
</feature>
<dbReference type="GO" id="GO:0043410">
    <property type="term" value="P:positive regulation of MAPK cascade"/>
    <property type="evidence" value="ECO:0007669"/>
    <property type="project" value="TreeGrafter"/>
</dbReference>
<dbReference type="PANTHER" id="PTHR21258:SF62">
    <property type="entry name" value="INSULIN RECEPTOR SUBSTRATE 1"/>
    <property type="match status" value="1"/>
</dbReference>
<dbReference type="EMBL" id="BLXT01000029">
    <property type="protein sequence ID" value="GFN73752.1"/>
    <property type="molecule type" value="Genomic_DNA"/>
</dbReference>
<evidence type="ECO:0000313" key="4">
    <source>
        <dbReference type="Proteomes" id="UP000735302"/>
    </source>
</evidence>
<evidence type="ECO:0000313" key="3">
    <source>
        <dbReference type="EMBL" id="GFN73752.1"/>
    </source>
</evidence>
<dbReference type="InterPro" id="IPR002404">
    <property type="entry name" value="IRS_PTB"/>
</dbReference>
<dbReference type="InterPro" id="IPR001849">
    <property type="entry name" value="PH_domain"/>
</dbReference>
<protein>
    <recommendedName>
        <fullName evidence="2">PH domain-containing protein</fullName>
    </recommendedName>
</protein>
<dbReference type="InterPro" id="IPR050996">
    <property type="entry name" value="Docking_Protein_DOK"/>
</dbReference>
<dbReference type="Proteomes" id="UP000735302">
    <property type="component" value="Unassembled WGS sequence"/>
</dbReference>
<keyword evidence="4" id="KW-1185">Reference proteome</keyword>
<proteinExistence type="predicted"/>
<dbReference type="SMART" id="SM00310">
    <property type="entry name" value="PTBI"/>
    <property type="match status" value="1"/>
</dbReference>
<evidence type="ECO:0000256" key="1">
    <source>
        <dbReference type="SAM" id="MobiDB-lite"/>
    </source>
</evidence>
<feature type="compositionally biased region" description="Basic and acidic residues" evidence="1">
    <location>
        <begin position="387"/>
        <end position="407"/>
    </location>
</feature>
<dbReference type="Pfam" id="PF00169">
    <property type="entry name" value="PH"/>
    <property type="match status" value="1"/>
</dbReference>
<sequence>MEVLNGILTIKDSHSAKIKWNKHFCILVHGTKAASPRIDIYEKDPHLKKASCKKTIHLENVWWKKIDSTEPAFSLELQSKHHRQYDFYCNSVAERREWILTLCCISENLFDTKYIVGVSSDGAVHASSIPGEDYSAVIQNDVYGGISEVQNFFVLADQSDGCLQFEWKGIYKLSIGLGCLKLIHLFSGTLVGQWQITELRNYGSSTQTMFVHSGTRAFTGEGRFTFRTTEAARIIGLLGRETQLIQANQNGLAVSQLSAGIKNIPISGQQSVSPENNLKESSVVEGQLYSNLNALTTSAAYVNSSINSQESSKQLNNTPEDRSAATVERKVSVETAFSNSSGATGTKMDKKVLKEQEKERKKKMNEDRERKKKEEEIKRKEDKKKKKEFERKKREEERKRKEDEKRQRGLRPMPSAPELSQVEPESIYTQAYEVGPQSIASTTVPSNGAYAVTDDFQAHIPATSRVENYSNIYNDPWGRNPLFSPVSETANPPDEDIYAQPSKRSGIYPKIQSEDTSYEDTDISGQVPVLEPPIWELREMSTDGNGIYAHTNQVPRAAPYDHIYGIGSASAEFSPSRSARAVRDDAGAYEDINNT</sequence>
<feature type="compositionally biased region" description="Polar residues" evidence="1">
    <location>
        <begin position="335"/>
        <end position="344"/>
    </location>
</feature>
<feature type="compositionally biased region" description="Polar residues" evidence="1">
    <location>
        <begin position="308"/>
        <end position="318"/>
    </location>
</feature>
<feature type="domain" description="PH" evidence="2">
    <location>
        <begin position="1"/>
        <end position="107"/>
    </location>
</feature>
<dbReference type="CDD" id="cd00821">
    <property type="entry name" value="PH"/>
    <property type="match status" value="1"/>
</dbReference>
<organism evidence="3 4">
    <name type="scientific">Plakobranchus ocellatus</name>
    <dbReference type="NCBI Taxonomy" id="259542"/>
    <lineage>
        <taxon>Eukaryota</taxon>
        <taxon>Metazoa</taxon>
        <taxon>Spiralia</taxon>
        <taxon>Lophotrochozoa</taxon>
        <taxon>Mollusca</taxon>
        <taxon>Gastropoda</taxon>
        <taxon>Heterobranchia</taxon>
        <taxon>Euthyneura</taxon>
        <taxon>Panpulmonata</taxon>
        <taxon>Sacoglossa</taxon>
        <taxon>Placobranchoidea</taxon>
        <taxon>Plakobranchidae</taxon>
        <taxon>Plakobranchus</taxon>
    </lineage>
</organism>
<dbReference type="PANTHER" id="PTHR21258">
    <property type="entry name" value="DOCKING PROTEIN RELATED"/>
    <property type="match status" value="1"/>
</dbReference>
<dbReference type="GO" id="GO:0005737">
    <property type="term" value="C:cytoplasm"/>
    <property type="evidence" value="ECO:0007669"/>
    <property type="project" value="TreeGrafter"/>
</dbReference>
<feature type="compositionally biased region" description="Basic and acidic residues" evidence="1">
    <location>
        <begin position="347"/>
        <end position="380"/>
    </location>
</feature>
<dbReference type="GO" id="GO:0007265">
    <property type="term" value="P:Ras protein signal transduction"/>
    <property type="evidence" value="ECO:0007669"/>
    <property type="project" value="TreeGrafter"/>
</dbReference>
<gene>
    <name evidence="3" type="ORF">PoB_000025800</name>
</gene>
<dbReference type="PROSITE" id="PS50003">
    <property type="entry name" value="PH_DOMAIN"/>
    <property type="match status" value="1"/>
</dbReference>
<name>A0AAV3XTK0_9GAST</name>
<dbReference type="AlphaFoldDB" id="A0AAV3XTK0"/>